<dbReference type="Proteomes" id="UP000031307">
    <property type="component" value="Unassembled WGS sequence"/>
</dbReference>
<accession>A0A0C1ECZ9</accession>
<protein>
    <submittedName>
        <fullName evidence="1">Uncharacterized protein</fullName>
    </submittedName>
</protein>
<proteinExistence type="predicted"/>
<name>A0A0C1ECZ9_9BACT</name>
<reference evidence="1 2" key="1">
    <citation type="journal article" date="2014" name="Mol. Biol. Evol.">
        <title>Massive expansion of Ubiquitination-related gene families within the Chlamydiae.</title>
        <authorList>
            <person name="Domman D."/>
            <person name="Collingro A."/>
            <person name="Lagkouvardos I."/>
            <person name="Gehre L."/>
            <person name="Weinmaier T."/>
            <person name="Rattei T."/>
            <person name="Subtil A."/>
            <person name="Horn M."/>
        </authorList>
    </citation>
    <scope>NUCLEOTIDE SEQUENCE [LARGE SCALE GENOMIC DNA]</scope>
    <source>
        <strain evidence="1 2">OEW1</strain>
    </source>
</reference>
<dbReference type="AlphaFoldDB" id="A0A0C1ECZ9"/>
<organism evidence="1 2">
    <name type="scientific">Parachlamydia acanthamoebae</name>
    <dbReference type="NCBI Taxonomy" id="83552"/>
    <lineage>
        <taxon>Bacteria</taxon>
        <taxon>Pseudomonadati</taxon>
        <taxon>Chlamydiota</taxon>
        <taxon>Chlamydiia</taxon>
        <taxon>Parachlamydiales</taxon>
        <taxon>Parachlamydiaceae</taxon>
        <taxon>Parachlamydia</taxon>
    </lineage>
</organism>
<evidence type="ECO:0000313" key="2">
    <source>
        <dbReference type="Proteomes" id="UP000031307"/>
    </source>
</evidence>
<evidence type="ECO:0000313" key="1">
    <source>
        <dbReference type="EMBL" id="KIA77968.1"/>
    </source>
</evidence>
<sequence length="451" mass="52192">MMSEPFHWQCHPKAEAFVLEIVEHATHLNPFIEQLNLHLLQQTSTRLFDWVDHVVIGYSPLIENQLNEAGFTAEFAAPTYRVFSHPGAQLPRVILKDQEQEGIGIALKVENIADFLMVHTISGWIEGSPYSGFRRCLISTQNHCKLWVVERRGTLTMEPTYPPETDQINYIDAVEKWQSRPRVLDDENQAMQRALLLAEEIVELVGRDLAAWIVLEVERKYWQLKNTAGQIQKNRQDRLGFGWANHDHHTFRSSRERFHSLVRLFEILGFHCRERFYAGQEAGWGAQVMENSRCGLVLFLDVDLSAEELEFDFSHHPLPPKKHLGTVGLWCALHGDSILQSGMHHLEAQFMFDQLAHDLNSQGIKMMDPFSSFPYLRQAFTAGERWHVNPHRIQRLVEEGKISHEEADRFSKEGAIGSHLENLQRREGYKGFNQKNVSYIIKKTDPRTIQL</sequence>
<comment type="caution">
    <text evidence="1">The sequence shown here is derived from an EMBL/GenBank/DDBJ whole genome shotgun (WGS) entry which is preliminary data.</text>
</comment>
<gene>
    <name evidence="1" type="ORF">DB43_FG00270</name>
</gene>
<dbReference type="EMBL" id="JSAM01000051">
    <property type="protein sequence ID" value="KIA77968.1"/>
    <property type="molecule type" value="Genomic_DNA"/>
</dbReference>
<dbReference type="PATRIC" id="fig|83552.4.peg.862"/>